<dbReference type="RefSeq" id="WP_342822252.1">
    <property type="nucleotide sequence ID" value="NZ_CP046146.1"/>
</dbReference>
<dbReference type="EMBL" id="WMBE01000001">
    <property type="protein sequence ID" value="MDG0866310.1"/>
    <property type="molecule type" value="Genomic_DNA"/>
</dbReference>
<protein>
    <submittedName>
        <fullName evidence="7">ATP-binding cassette domain-containing protein</fullName>
    </submittedName>
</protein>
<reference evidence="7" key="2">
    <citation type="journal article" date="2023" name="Nat. Commun.">
        <title>Cultivation of marine bacteria of the SAR202 clade.</title>
        <authorList>
            <person name="Lim Y."/>
            <person name="Seo J.H."/>
            <person name="Giovannoni S.J."/>
            <person name="Kang I."/>
            <person name="Cho J.C."/>
        </authorList>
    </citation>
    <scope>NUCLEOTIDE SEQUENCE</scope>
    <source>
        <strain evidence="7">JH1073</strain>
    </source>
</reference>
<dbReference type="GO" id="GO:0016887">
    <property type="term" value="F:ATP hydrolysis activity"/>
    <property type="evidence" value="ECO:0007669"/>
    <property type="project" value="InterPro"/>
</dbReference>
<dbReference type="InterPro" id="IPR027417">
    <property type="entry name" value="P-loop_NTPase"/>
</dbReference>
<keyword evidence="4 7" id="KW-0067">ATP-binding</keyword>
<dbReference type="PROSITE" id="PS50893">
    <property type="entry name" value="ABC_TRANSPORTER_2"/>
    <property type="match status" value="1"/>
</dbReference>
<dbReference type="InterPro" id="IPR050763">
    <property type="entry name" value="ABC_transporter_ATP-binding"/>
</dbReference>
<dbReference type="PANTHER" id="PTHR42711">
    <property type="entry name" value="ABC TRANSPORTER ATP-BINDING PROTEIN"/>
    <property type="match status" value="1"/>
</dbReference>
<evidence type="ECO:0000313" key="8">
    <source>
        <dbReference type="Proteomes" id="UP001219901"/>
    </source>
</evidence>
<proteinExistence type="inferred from homology"/>
<evidence type="ECO:0000313" key="9">
    <source>
        <dbReference type="Proteomes" id="UP001321249"/>
    </source>
</evidence>
<accession>A0AAJ5ZIX3</accession>
<keyword evidence="2" id="KW-0813">Transport</keyword>
<dbReference type="InterPro" id="IPR003439">
    <property type="entry name" value="ABC_transporter-like_ATP-bd"/>
</dbReference>
<gene>
    <name evidence="6" type="ORF">GKO46_04385</name>
    <name evidence="7" type="ORF">GKO48_04875</name>
</gene>
<feature type="domain" description="ABC transporter" evidence="5">
    <location>
        <begin position="13"/>
        <end position="241"/>
    </location>
</feature>
<evidence type="ECO:0000256" key="1">
    <source>
        <dbReference type="ARBA" id="ARBA00005417"/>
    </source>
</evidence>
<evidence type="ECO:0000256" key="4">
    <source>
        <dbReference type="ARBA" id="ARBA00022840"/>
    </source>
</evidence>
<dbReference type="PANTHER" id="PTHR42711:SF5">
    <property type="entry name" value="ABC TRANSPORTER ATP-BINDING PROTEIN NATA"/>
    <property type="match status" value="1"/>
</dbReference>
<dbReference type="Gene3D" id="3.40.50.300">
    <property type="entry name" value="P-loop containing nucleotide triphosphate hydrolases"/>
    <property type="match status" value="1"/>
</dbReference>
<reference evidence="8 9" key="1">
    <citation type="submission" date="2019-11" db="EMBL/GenBank/DDBJ databases">
        <authorList>
            <person name="Cho J.-C."/>
        </authorList>
    </citation>
    <scope>NUCLEOTIDE SEQUENCE [LARGE SCALE GENOMIC DNA]</scope>
    <source>
        <strain evidence="7 8">JH1073</strain>
        <strain evidence="6 9">JH702</strain>
    </source>
</reference>
<organism evidence="7 8">
    <name type="scientific">Candidatus Lucifugimonas marina</name>
    <dbReference type="NCBI Taxonomy" id="3038979"/>
    <lineage>
        <taxon>Bacteria</taxon>
        <taxon>Bacillati</taxon>
        <taxon>Chloroflexota</taxon>
        <taxon>Dehalococcoidia</taxon>
        <taxon>SAR202 cluster</taxon>
        <taxon>Candidatus Lucifugimonadales</taxon>
        <taxon>Candidatus Lucifugimonadaceae</taxon>
        <taxon>Candidatus Lucifugimonas</taxon>
    </lineage>
</organism>
<reference evidence="8" key="3">
    <citation type="submission" date="2023-06" db="EMBL/GenBank/DDBJ databases">
        <title>Pangenomics reveal diversification of enzyme families and niche specialization in globally abundant SAR202 bacteria.</title>
        <authorList>
            <person name="Saw J.H.W."/>
        </authorList>
    </citation>
    <scope>NUCLEOTIDE SEQUENCE [LARGE SCALE GENOMIC DNA]</scope>
    <source>
        <strain evidence="8">JH1073</strain>
    </source>
</reference>
<dbReference type="Pfam" id="PF00005">
    <property type="entry name" value="ABC_tran"/>
    <property type="match status" value="1"/>
</dbReference>
<dbReference type="InterPro" id="IPR003593">
    <property type="entry name" value="AAA+_ATPase"/>
</dbReference>
<keyword evidence="8" id="KW-1185">Reference proteome</keyword>
<keyword evidence="3" id="KW-0547">Nucleotide-binding</keyword>
<comment type="similarity">
    <text evidence="1">Belongs to the ABC transporter superfamily.</text>
</comment>
<dbReference type="EMBL" id="CP046147">
    <property type="protein sequence ID" value="WFG38973.1"/>
    <property type="molecule type" value="Genomic_DNA"/>
</dbReference>
<dbReference type="GO" id="GO:0005524">
    <property type="term" value="F:ATP binding"/>
    <property type="evidence" value="ECO:0007669"/>
    <property type="project" value="UniProtKB-KW"/>
</dbReference>
<evidence type="ECO:0000313" key="6">
    <source>
        <dbReference type="EMBL" id="MDG0866310.1"/>
    </source>
</evidence>
<dbReference type="Proteomes" id="UP001219901">
    <property type="component" value="Chromosome"/>
</dbReference>
<sequence length="244" mass="26203">MPAVVSQATQLAVKADAVVKNFGETAVLRGLDLELPTGEVTVLLGSNGAGKSTFLRILAMLTQIDSGSVSMHGVDITENGPSVRALTGSVLHAPMLYADMTVRENLLFFAEMYRLQNVEDLIAGTIQRVGIEPRLDHRVRTLSHGFQKRVALARALMHDPQMLLLDEPESGLDSESVAQLDSIIADYKSAGRTVVMTTHIVEHALEIADRAVVLNNGTVGLNSTKPSSDKAEILAAYSSKANDQ</sequence>
<evidence type="ECO:0000259" key="5">
    <source>
        <dbReference type="PROSITE" id="PS50893"/>
    </source>
</evidence>
<dbReference type="Proteomes" id="UP001321249">
    <property type="component" value="Unassembled WGS sequence"/>
</dbReference>
<dbReference type="SMART" id="SM00382">
    <property type="entry name" value="AAA"/>
    <property type="match status" value="1"/>
</dbReference>
<evidence type="ECO:0000256" key="3">
    <source>
        <dbReference type="ARBA" id="ARBA00022741"/>
    </source>
</evidence>
<evidence type="ECO:0000313" key="7">
    <source>
        <dbReference type="EMBL" id="WFG38973.1"/>
    </source>
</evidence>
<dbReference type="SUPFAM" id="SSF52540">
    <property type="entry name" value="P-loop containing nucleoside triphosphate hydrolases"/>
    <property type="match status" value="1"/>
</dbReference>
<evidence type="ECO:0000256" key="2">
    <source>
        <dbReference type="ARBA" id="ARBA00022448"/>
    </source>
</evidence>
<dbReference type="CDD" id="cd03230">
    <property type="entry name" value="ABC_DR_subfamily_A"/>
    <property type="match status" value="1"/>
</dbReference>
<name>A0AAJ5ZIX3_9CHLR</name>
<dbReference type="AlphaFoldDB" id="A0AAJ5ZIX3"/>